<dbReference type="HAMAP" id="MF_01337_B">
    <property type="entry name" value="Ribosomal_uL18_B"/>
    <property type="match status" value="1"/>
</dbReference>
<organism evidence="8 9">
    <name type="scientific">Methylococcus capsulatus</name>
    <dbReference type="NCBI Taxonomy" id="414"/>
    <lineage>
        <taxon>Bacteria</taxon>
        <taxon>Pseudomonadati</taxon>
        <taxon>Pseudomonadota</taxon>
        <taxon>Gammaproteobacteria</taxon>
        <taxon>Methylococcales</taxon>
        <taxon>Methylococcaceae</taxon>
        <taxon>Methylococcus</taxon>
    </lineage>
</organism>
<evidence type="ECO:0000313" key="9">
    <source>
        <dbReference type="Proteomes" id="UP001158598"/>
    </source>
</evidence>
<dbReference type="InterPro" id="IPR057268">
    <property type="entry name" value="Ribosomal_L18"/>
</dbReference>
<keyword evidence="2 7" id="KW-0699">rRNA-binding</keyword>
<dbReference type="GO" id="GO:0008097">
    <property type="term" value="F:5S rRNA binding"/>
    <property type="evidence" value="ECO:0007669"/>
    <property type="project" value="TreeGrafter"/>
</dbReference>
<keyword evidence="4 7" id="KW-0689">Ribosomal protein</keyword>
<dbReference type="SUPFAM" id="SSF53137">
    <property type="entry name" value="Translational machinery components"/>
    <property type="match status" value="1"/>
</dbReference>
<evidence type="ECO:0000256" key="4">
    <source>
        <dbReference type="ARBA" id="ARBA00022980"/>
    </source>
</evidence>
<dbReference type="GO" id="GO:0022625">
    <property type="term" value="C:cytosolic large ribosomal subunit"/>
    <property type="evidence" value="ECO:0007669"/>
    <property type="project" value="TreeGrafter"/>
</dbReference>
<comment type="similarity">
    <text evidence="1 7">Belongs to the universal ribosomal protein uL18 family.</text>
</comment>
<evidence type="ECO:0000313" key="8">
    <source>
        <dbReference type="EMBL" id="CAI8836275.1"/>
    </source>
</evidence>
<accession>A0AA35V513</accession>
<keyword evidence="3 7" id="KW-0694">RNA-binding</keyword>
<dbReference type="EMBL" id="OX458332">
    <property type="protein sequence ID" value="CAI8836275.1"/>
    <property type="molecule type" value="Genomic_DNA"/>
</dbReference>
<dbReference type="PANTHER" id="PTHR12899:SF3">
    <property type="entry name" value="LARGE RIBOSOMAL SUBUNIT PROTEIN UL18M"/>
    <property type="match status" value="1"/>
</dbReference>
<dbReference type="Pfam" id="PF00861">
    <property type="entry name" value="Ribosomal_L18p"/>
    <property type="match status" value="1"/>
</dbReference>
<dbReference type="GO" id="GO:0006412">
    <property type="term" value="P:translation"/>
    <property type="evidence" value="ECO:0007669"/>
    <property type="project" value="UniProtKB-UniRule"/>
</dbReference>
<comment type="subunit">
    <text evidence="7">Part of the 50S ribosomal subunit; part of the 5S rRNA/L5/L18/L25 subcomplex. Contacts the 5S and 23S rRNAs.</text>
</comment>
<evidence type="ECO:0000256" key="2">
    <source>
        <dbReference type="ARBA" id="ARBA00022730"/>
    </source>
</evidence>
<dbReference type="NCBIfam" id="TIGR00060">
    <property type="entry name" value="L18_bact"/>
    <property type="match status" value="1"/>
</dbReference>
<dbReference type="InterPro" id="IPR004389">
    <property type="entry name" value="Ribosomal_uL18_bac-type"/>
</dbReference>
<evidence type="ECO:0000256" key="1">
    <source>
        <dbReference type="ARBA" id="ARBA00007116"/>
    </source>
</evidence>
<keyword evidence="5 7" id="KW-0687">Ribonucleoprotein</keyword>
<dbReference type="CDD" id="cd00432">
    <property type="entry name" value="Ribosomal_L18_L5e"/>
    <property type="match status" value="1"/>
</dbReference>
<evidence type="ECO:0000256" key="6">
    <source>
        <dbReference type="ARBA" id="ARBA00035197"/>
    </source>
</evidence>
<dbReference type="FunFam" id="3.30.420.100:FF:000001">
    <property type="entry name" value="50S ribosomal protein L18"/>
    <property type="match status" value="1"/>
</dbReference>
<dbReference type="Proteomes" id="UP001158598">
    <property type="component" value="Chromosome"/>
</dbReference>
<dbReference type="Gene3D" id="3.30.420.100">
    <property type="match status" value="1"/>
</dbReference>
<evidence type="ECO:0000256" key="5">
    <source>
        <dbReference type="ARBA" id="ARBA00023274"/>
    </source>
</evidence>
<protein>
    <recommendedName>
        <fullName evidence="6 7">Large ribosomal subunit protein uL18</fullName>
    </recommendedName>
</protein>
<evidence type="ECO:0000256" key="3">
    <source>
        <dbReference type="ARBA" id="ARBA00022884"/>
    </source>
</evidence>
<dbReference type="AlphaFoldDB" id="A0AA35V513"/>
<dbReference type="PANTHER" id="PTHR12899">
    <property type="entry name" value="39S RIBOSOMAL PROTEIN L18, MITOCHONDRIAL"/>
    <property type="match status" value="1"/>
</dbReference>
<evidence type="ECO:0000256" key="7">
    <source>
        <dbReference type="HAMAP-Rule" id="MF_01337"/>
    </source>
</evidence>
<gene>
    <name evidence="7 8" type="primary">rplR</name>
    <name evidence="8" type="ORF">MCNOR_2227</name>
</gene>
<reference evidence="8" key="1">
    <citation type="submission" date="2023-03" db="EMBL/GenBank/DDBJ databases">
        <authorList>
            <person name="Pearce D."/>
        </authorList>
    </citation>
    <scope>NUCLEOTIDE SEQUENCE</scope>
    <source>
        <strain evidence="8">Mc</strain>
    </source>
</reference>
<dbReference type="RefSeq" id="WP_017365434.1">
    <property type="nucleotide sequence ID" value="NZ_OX458332.1"/>
</dbReference>
<name>A0AA35V513_METCP</name>
<proteinExistence type="inferred from homology"/>
<sequence>MDKKQARLKRAAKTRHVIRAMGANRLTIHRTPRHIYAQVISPDGGTVLAAASTLESAIRETLPVTGNKDAAIAVGRRIAEKALAVGISSVAFDRSGFKYHGRVKALAEAAREAGLQF</sequence>
<dbReference type="InterPro" id="IPR005484">
    <property type="entry name" value="Ribosomal_uL18_bac/plant/anim"/>
</dbReference>
<dbReference type="GO" id="GO:0003735">
    <property type="term" value="F:structural constituent of ribosome"/>
    <property type="evidence" value="ECO:0007669"/>
    <property type="project" value="InterPro"/>
</dbReference>
<comment type="function">
    <text evidence="7">This is one of the proteins that bind and probably mediate the attachment of the 5S RNA into the large ribosomal subunit, where it forms part of the central protuberance.</text>
</comment>